<dbReference type="EMBL" id="LFZN01000069">
    <property type="protein sequence ID" value="KXT00662.1"/>
    <property type="molecule type" value="Genomic_DNA"/>
</dbReference>
<protein>
    <submittedName>
        <fullName evidence="2">Uncharacterized protein</fullName>
    </submittedName>
</protein>
<evidence type="ECO:0000313" key="3">
    <source>
        <dbReference type="Proteomes" id="UP000070133"/>
    </source>
</evidence>
<reference evidence="2 3" key="1">
    <citation type="submission" date="2015-07" db="EMBL/GenBank/DDBJ databases">
        <title>Comparative genomics of the Sigatoka disease complex on banana suggests a link between parallel evolutionary changes in Pseudocercospora fijiensis and Pseudocercospora eumusae and increased virulence on the banana host.</title>
        <authorList>
            <person name="Chang T.-C."/>
            <person name="Salvucci A."/>
            <person name="Crous P.W."/>
            <person name="Stergiopoulos I."/>
        </authorList>
    </citation>
    <scope>NUCLEOTIDE SEQUENCE [LARGE SCALE GENOMIC DNA]</scope>
    <source>
        <strain evidence="2 3">CBS 114824</strain>
    </source>
</reference>
<keyword evidence="3" id="KW-1185">Reference proteome</keyword>
<sequence length="226" mass="24534">MYPVLSRLEILLVSRQCRLRRDPTRRTQMRYHSQKWVVLVGYLPLFTSNGRRDLDLILLSAARHLGRAPNGKPDEEGSCVAKARMSSKDSRQAVDFGSDWRELDVAFAGPAKDDGSADRRKLEEVYLVGGERGRVSDARISSSADSIPGQAVAGFGAGLRVPGSASAIRAEDDDSVGRREPEEVEEVEGRAARASSSALSACVRIRSGSLSFPVESESKSLSPCVV</sequence>
<feature type="region of interest" description="Disordered" evidence="1">
    <location>
        <begin position="166"/>
        <end position="191"/>
    </location>
</feature>
<dbReference type="Proteomes" id="UP000070133">
    <property type="component" value="Unassembled WGS sequence"/>
</dbReference>
<gene>
    <name evidence="2" type="ORF">AC578_4036</name>
</gene>
<evidence type="ECO:0000256" key="1">
    <source>
        <dbReference type="SAM" id="MobiDB-lite"/>
    </source>
</evidence>
<feature type="compositionally biased region" description="Basic and acidic residues" evidence="1">
    <location>
        <begin position="175"/>
        <end position="191"/>
    </location>
</feature>
<evidence type="ECO:0000313" key="2">
    <source>
        <dbReference type="EMBL" id="KXT00662.1"/>
    </source>
</evidence>
<proteinExistence type="predicted"/>
<dbReference type="AlphaFoldDB" id="A0A139HE25"/>
<organism evidence="2 3">
    <name type="scientific">Pseudocercospora eumusae</name>
    <dbReference type="NCBI Taxonomy" id="321146"/>
    <lineage>
        <taxon>Eukaryota</taxon>
        <taxon>Fungi</taxon>
        <taxon>Dikarya</taxon>
        <taxon>Ascomycota</taxon>
        <taxon>Pezizomycotina</taxon>
        <taxon>Dothideomycetes</taxon>
        <taxon>Dothideomycetidae</taxon>
        <taxon>Mycosphaerellales</taxon>
        <taxon>Mycosphaerellaceae</taxon>
        <taxon>Pseudocercospora</taxon>
    </lineage>
</organism>
<name>A0A139HE25_9PEZI</name>
<comment type="caution">
    <text evidence="2">The sequence shown here is derived from an EMBL/GenBank/DDBJ whole genome shotgun (WGS) entry which is preliminary data.</text>
</comment>
<accession>A0A139HE25</accession>